<gene>
    <name evidence="7" type="ORF">PVAND_016731</name>
</gene>
<evidence type="ECO:0000313" key="8">
    <source>
        <dbReference type="Proteomes" id="UP001107558"/>
    </source>
</evidence>
<dbReference type="EC" id="2.4.1.-" evidence="6"/>
<comment type="similarity">
    <text evidence="2 6">Belongs to the glycosyltransferase 92 family.</text>
</comment>
<keyword evidence="3 6" id="KW-0328">Glycosyltransferase</keyword>
<proteinExistence type="inferred from homology"/>
<sequence length="123" mass="14872">MWFENFTEPDMIEVYEYRMAWRYNWGNNTDGTTPYLLSCKIPQNKNWSCASIVSFTENRCDAANNLFKFMQNDQIPYHDSLYENLYMYEYLIPMDVDEFIIPIKTEDRTWEDLIKRTISSVND</sequence>
<evidence type="ECO:0000256" key="6">
    <source>
        <dbReference type="RuleBase" id="RU366017"/>
    </source>
</evidence>
<comment type="caution">
    <text evidence="7">The sequence shown here is derived from an EMBL/GenBank/DDBJ whole genome shotgun (WGS) entry which is preliminary data.</text>
</comment>
<evidence type="ECO:0000256" key="4">
    <source>
        <dbReference type="ARBA" id="ARBA00022679"/>
    </source>
</evidence>
<name>A0A9J6BGV2_POLVA</name>
<evidence type="ECO:0000313" key="7">
    <source>
        <dbReference type="EMBL" id="KAG5668807.1"/>
    </source>
</evidence>
<evidence type="ECO:0000256" key="3">
    <source>
        <dbReference type="ARBA" id="ARBA00022676"/>
    </source>
</evidence>
<dbReference type="AlphaFoldDB" id="A0A9J6BGV2"/>
<evidence type="ECO:0000256" key="5">
    <source>
        <dbReference type="ARBA" id="ARBA00023136"/>
    </source>
</evidence>
<dbReference type="OrthoDB" id="7917939at2759"/>
<organism evidence="7 8">
    <name type="scientific">Polypedilum vanderplanki</name>
    <name type="common">Sleeping chironomid midge</name>
    <dbReference type="NCBI Taxonomy" id="319348"/>
    <lineage>
        <taxon>Eukaryota</taxon>
        <taxon>Metazoa</taxon>
        <taxon>Ecdysozoa</taxon>
        <taxon>Arthropoda</taxon>
        <taxon>Hexapoda</taxon>
        <taxon>Insecta</taxon>
        <taxon>Pterygota</taxon>
        <taxon>Neoptera</taxon>
        <taxon>Endopterygota</taxon>
        <taxon>Diptera</taxon>
        <taxon>Nematocera</taxon>
        <taxon>Chironomoidea</taxon>
        <taxon>Chironomidae</taxon>
        <taxon>Chironominae</taxon>
        <taxon>Polypedilum</taxon>
        <taxon>Polypedilum</taxon>
    </lineage>
</organism>
<evidence type="ECO:0000256" key="2">
    <source>
        <dbReference type="ARBA" id="ARBA00007647"/>
    </source>
</evidence>
<keyword evidence="4 6" id="KW-0808">Transferase</keyword>
<dbReference type="GO" id="GO:0016757">
    <property type="term" value="F:glycosyltransferase activity"/>
    <property type="evidence" value="ECO:0007669"/>
    <property type="project" value="UniProtKB-UniRule"/>
</dbReference>
<dbReference type="GO" id="GO:0016020">
    <property type="term" value="C:membrane"/>
    <property type="evidence" value="ECO:0007669"/>
    <property type="project" value="UniProtKB-SubCell"/>
</dbReference>
<keyword evidence="5" id="KW-0472">Membrane</keyword>
<dbReference type="Pfam" id="PF01697">
    <property type="entry name" value="Glyco_transf_92"/>
    <property type="match status" value="1"/>
</dbReference>
<comment type="subcellular location">
    <subcellularLocation>
        <location evidence="1">Membrane</location>
    </subcellularLocation>
</comment>
<accession>A0A9J6BGV2</accession>
<reference evidence="7" key="1">
    <citation type="submission" date="2021-03" db="EMBL/GenBank/DDBJ databases">
        <title>Chromosome level genome of the anhydrobiotic midge Polypedilum vanderplanki.</title>
        <authorList>
            <person name="Yoshida Y."/>
            <person name="Kikawada T."/>
            <person name="Gusev O."/>
        </authorList>
    </citation>
    <scope>NUCLEOTIDE SEQUENCE</scope>
    <source>
        <strain evidence="7">NIAS01</strain>
        <tissue evidence="7">Whole body or cell culture</tissue>
    </source>
</reference>
<evidence type="ECO:0000256" key="1">
    <source>
        <dbReference type="ARBA" id="ARBA00004370"/>
    </source>
</evidence>
<dbReference type="InterPro" id="IPR008166">
    <property type="entry name" value="Glyco_transf_92"/>
</dbReference>
<dbReference type="Proteomes" id="UP001107558">
    <property type="component" value="Chromosome 4"/>
</dbReference>
<dbReference type="EMBL" id="JADBJN010000004">
    <property type="protein sequence ID" value="KAG5668807.1"/>
    <property type="molecule type" value="Genomic_DNA"/>
</dbReference>
<keyword evidence="8" id="KW-1185">Reference proteome</keyword>
<protein>
    <recommendedName>
        <fullName evidence="6">Glycosyltransferase family 92 protein</fullName>
        <ecNumber evidence="6">2.4.1.-</ecNumber>
    </recommendedName>
</protein>